<dbReference type="Pfam" id="PF04055">
    <property type="entry name" value="Radical_SAM"/>
    <property type="match status" value="1"/>
</dbReference>
<evidence type="ECO:0000259" key="7">
    <source>
        <dbReference type="PROSITE" id="PS51918"/>
    </source>
</evidence>
<dbReference type="PANTHER" id="PTHR11135:SF1">
    <property type="entry name" value="PROTEIN YHCC"/>
    <property type="match status" value="1"/>
</dbReference>
<dbReference type="InterPro" id="IPR032432">
    <property type="entry name" value="Radical_SAM_C"/>
</dbReference>
<evidence type="ECO:0000256" key="4">
    <source>
        <dbReference type="ARBA" id="ARBA00022723"/>
    </source>
</evidence>
<sequence length="319" mass="35234">MYANSPPAHFNERRYFAWNDWVKRTHGGRIQKVSLDAGFTCPNRDGKLGRGGCSFCNNAAFTPSYLAGTRELHAQLATGIAFMQHRYTGTTRYLAYFQAYSNTYADLAELKALYAQALSHPGISGLAIGTRPDCLPDAVLDHLAELARDHMIELEIGIESCDDNVLAECRRGHDFACSVDAIERAASRGLQITAHMLFGLPGETRASVQTGARKLGALPLAAIKFHQLQIVRGTRLAMEWKRQPGSIALLSLDEYLDWIVDTLEYLPDSVRVQRLGSDVPPTQRVLPERGDRQLDLPAQLSARLSARGTWQGRLHGASS</sequence>
<evidence type="ECO:0000256" key="1">
    <source>
        <dbReference type="ARBA" id="ARBA00001966"/>
    </source>
</evidence>
<dbReference type="Pfam" id="PF16199">
    <property type="entry name" value="Radical_SAM_C"/>
    <property type="match status" value="1"/>
</dbReference>
<dbReference type="Proteomes" id="UP001410394">
    <property type="component" value="Unassembled WGS sequence"/>
</dbReference>
<dbReference type="SMART" id="SM00729">
    <property type="entry name" value="Elp3"/>
    <property type="match status" value="1"/>
</dbReference>
<reference evidence="8 9" key="1">
    <citation type="journal article" date="2018" name="Int. J. Syst. Evol. Microbiol.">
        <title>Uliginosibacterium sediminicola sp. nov., isolated from freshwater sediment.</title>
        <authorList>
            <person name="Hwang W.M."/>
            <person name="Kim S.M."/>
            <person name="Kang K."/>
            <person name="Ahn T.Y."/>
        </authorList>
    </citation>
    <scope>NUCLEOTIDE SEQUENCE [LARGE SCALE GENOMIC DNA]</scope>
    <source>
        <strain evidence="8 9">M1-21</strain>
    </source>
</reference>
<dbReference type="SFLD" id="SFLDS00029">
    <property type="entry name" value="Radical_SAM"/>
    <property type="match status" value="1"/>
</dbReference>
<dbReference type="PANTHER" id="PTHR11135">
    <property type="entry name" value="HISTONE ACETYLTRANSFERASE-RELATED"/>
    <property type="match status" value="1"/>
</dbReference>
<dbReference type="InterPro" id="IPR023404">
    <property type="entry name" value="rSAM_horseshoe"/>
</dbReference>
<feature type="domain" description="Radical SAM core" evidence="7">
    <location>
        <begin position="25"/>
        <end position="271"/>
    </location>
</feature>
<comment type="cofactor">
    <cofactor evidence="1">
        <name>[4Fe-4S] cluster</name>
        <dbReference type="ChEBI" id="CHEBI:49883"/>
    </cofactor>
</comment>
<dbReference type="InterPro" id="IPR007197">
    <property type="entry name" value="rSAM"/>
</dbReference>
<keyword evidence="2" id="KW-0004">4Fe-4S</keyword>
<name>A0ABU9YV01_9RHOO</name>
<dbReference type="InterPro" id="IPR058240">
    <property type="entry name" value="rSAM_sf"/>
</dbReference>
<evidence type="ECO:0000313" key="8">
    <source>
        <dbReference type="EMBL" id="MEN3067516.1"/>
    </source>
</evidence>
<dbReference type="InterPro" id="IPR039661">
    <property type="entry name" value="ELP3"/>
</dbReference>
<protein>
    <submittedName>
        <fullName evidence="8">TIGR01212 family radical SAM protein</fullName>
    </submittedName>
</protein>
<dbReference type="CDD" id="cd01335">
    <property type="entry name" value="Radical_SAM"/>
    <property type="match status" value="1"/>
</dbReference>
<gene>
    <name evidence="8" type="ORF">ABDB84_03430</name>
</gene>
<keyword evidence="6" id="KW-0411">Iron-sulfur</keyword>
<evidence type="ECO:0000256" key="6">
    <source>
        <dbReference type="ARBA" id="ARBA00023014"/>
    </source>
</evidence>
<keyword evidence="5" id="KW-0408">Iron</keyword>
<evidence type="ECO:0000313" key="9">
    <source>
        <dbReference type="Proteomes" id="UP001410394"/>
    </source>
</evidence>
<dbReference type="Gene3D" id="3.80.30.20">
    <property type="entry name" value="tm_1862 like domain"/>
    <property type="match status" value="1"/>
</dbReference>
<dbReference type="SFLD" id="SFLDG01086">
    <property type="entry name" value="elongater_protein-like"/>
    <property type="match status" value="1"/>
</dbReference>
<keyword evidence="3" id="KW-0949">S-adenosyl-L-methionine</keyword>
<proteinExistence type="predicted"/>
<dbReference type="SFLD" id="SFLDG01091">
    <property type="entry name" value="uncharacterized_CHP01210-like"/>
    <property type="match status" value="1"/>
</dbReference>
<dbReference type="NCBIfam" id="TIGR01212">
    <property type="entry name" value="TIGR01212 family radical SAM protein"/>
    <property type="match status" value="1"/>
</dbReference>
<dbReference type="RefSeq" id="WP_345918281.1">
    <property type="nucleotide sequence ID" value="NZ_JBDIVE010000001.1"/>
</dbReference>
<dbReference type="EMBL" id="JBDIVE010000001">
    <property type="protein sequence ID" value="MEN3067516.1"/>
    <property type="molecule type" value="Genomic_DNA"/>
</dbReference>
<dbReference type="SUPFAM" id="SSF102114">
    <property type="entry name" value="Radical SAM enzymes"/>
    <property type="match status" value="1"/>
</dbReference>
<dbReference type="InterPro" id="IPR005911">
    <property type="entry name" value="YhcC-like"/>
</dbReference>
<organism evidence="8 9">
    <name type="scientific">Uliginosibacterium sediminicola</name>
    <dbReference type="NCBI Taxonomy" id="2024550"/>
    <lineage>
        <taxon>Bacteria</taxon>
        <taxon>Pseudomonadati</taxon>
        <taxon>Pseudomonadota</taxon>
        <taxon>Betaproteobacteria</taxon>
        <taxon>Rhodocyclales</taxon>
        <taxon>Zoogloeaceae</taxon>
        <taxon>Uliginosibacterium</taxon>
    </lineage>
</organism>
<accession>A0ABU9YV01</accession>
<keyword evidence="4" id="KW-0479">Metal-binding</keyword>
<comment type="caution">
    <text evidence="8">The sequence shown here is derived from an EMBL/GenBank/DDBJ whole genome shotgun (WGS) entry which is preliminary data.</text>
</comment>
<dbReference type="InterPro" id="IPR006638">
    <property type="entry name" value="Elp3/MiaA/NifB-like_rSAM"/>
</dbReference>
<keyword evidence="9" id="KW-1185">Reference proteome</keyword>
<evidence type="ECO:0000256" key="3">
    <source>
        <dbReference type="ARBA" id="ARBA00022691"/>
    </source>
</evidence>
<dbReference type="PROSITE" id="PS51918">
    <property type="entry name" value="RADICAL_SAM"/>
    <property type="match status" value="1"/>
</dbReference>
<evidence type="ECO:0000256" key="2">
    <source>
        <dbReference type="ARBA" id="ARBA00022485"/>
    </source>
</evidence>
<evidence type="ECO:0000256" key="5">
    <source>
        <dbReference type="ARBA" id="ARBA00023004"/>
    </source>
</evidence>